<reference evidence="4" key="1">
    <citation type="submission" date="2023-07" db="EMBL/GenBank/DDBJ databases">
        <authorList>
            <person name="Haufschild T."/>
            <person name="Kallscheuer N."/>
            <person name="Hammer J."/>
            <person name="Kohn T."/>
            <person name="Kabuu M."/>
            <person name="Jogler M."/>
            <person name="Wohfarth N."/>
            <person name="Heuer A."/>
            <person name="Rohde M."/>
            <person name="van Teeseling M.C.F."/>
            <person name="Jogler C."/>
        </authorList>
    </citation>
    <scope>NUCLEOTIDE SEQUENCE</scope>
    <source>
        <strain evidence="4">Strain 138</strain>
    </source>
</reference>
<dbReference type="RefSeq" id="WP_367887141.1">
    <property type="nucleotide sequence ID" value="NZ_CP130612.1"/>
</dbReference>
<evidence type="ECO:0000256" key="1">
    <source>
        <dbReference type="ARBA" id="ARBA00022737"/>
    </source>
</evidence>
<keyword evidence="2" id="KW-0175">Coiled coil</keyword>
<dbReference type="SUPFAM" id="SSF110296">
    <property type="entry name" value="Oligoxyloglucan reducing end-specific cellobiohydrolase"/>
    <property type="match status" value="2"/>
</dbReference>
<dbReference type="PANTHER" id="PTHR43739:SF5">
    <property type="entry name" value="EXO-ALPHA-SIALIDASE"/>
    <property type="match status" value="1"/>
</dbReference>
<accession>A0AA49Q434</accession>
<keyword evidence="1" id="KW-0677">Repeat</keyword>
<evidence type="ECO:0000256" key="2">
    <source>
        <dbReference type="SAM" id="Coils"/>
    </source>
</evidence>
<proteinExistence type="predicted"/>
<dbReference type="PANTHER" id="PTHR43739">
    <property type="entry name" value="XYLOGLUCANASE (EUROFUNG)"/>
    <property type="match status" value="1"/>
</dbReference>
<dbReference type="InterPro" id="IPR052025">
    <property type="entry name" value="Xyloglucanase_GH74"/>
</dbReference>
<feature type="coiled-coil region" evidence="2">
    <location>
        <begin position="998"/>
        <end position="1025"/>
    </location>
</feature>
<dbReference type="InterPro" id="IPR015943">
    <property type="entry name" value="WD40/YVTN_repeat-like_dom_sf"/>
</dbReference>
<dbReference type="Pfam" id="PF15902">
    <property type="entry name" value="Sortilin-Vps10"/>
    <property type="match status" value="1"/>
</dbReference>
<dbReference type="CDD" id="cd15482">
    <property type="entry name" value="Sialidase_non-viral"/>
    <property type="match status" value="1"/>
</dbReference>
<evidence type="ECO:0000313" key="4">
    <source>
        <dbReference type="EMBL" id="WKW11443.1"/>
    </source>
</evidence>
<name>A0AA49Q434_9BACT</name>
<organism evidence="4">
    <name type="scientific">Pseudogemmatithrix spongiicola</name>
    <dbReference type="NCBI Taxonomy" id="3062599"/>
    <lineage>
        <taxon>Bacteria</taxon>
        <taxon>Pseudomonadati</taxon>
        <taxon>Gemmatimonadota</taxon>
        <taxon>Gemmatimonadia</taxon>
        <taxon>Gemmatimonadales</taxon>
        <taxon>Gemmatimonadaceae</taxon>
        <taxon>Pseudogemmatithrix</taxon>
    </lineage>
</organism>
<dbReference type="AlphaFoldDB" id="A0AA49Q434"/>
<dbReference type="Gene3D" id="2.130.10.10">
    <property type="entry name" value="YVTN repeat-like/Quinoprotein amine dehydrogenase"/>
    <property type="match status" value="5"/>
</dbReference>
<dbReference type="GO" id="GO:0010411">
    <property type="term" value="P:xyloglucan metabolic process"/>
    <property type="evidence" value="ECO:0007669"/>
    <property type="project" value="TreeGrafter"/>
</dbReference>
<dbReference type="InterPro" id="IPR031778">
    <property type="entry name" value="Sortilin_N"/>
</dbReference>
<dbReference type="EMBL" id="CP130612">
    <property type="protein sequence ID" value="WKW11443.1"/>
    <property type="molecule type" value="Genomic_DNA"/>
</dbReference>
<feature type="domain" description="Sortilin N-terminal" evidence="3">
    <location>
        <begin position="89"/>
        <end position="211"/>
    </location>
</feature>
<protein>
    <recommendedName>
        <fullName evidence="3">Sortilin N-terminal domain-containing protein</fullName>
    </recommendedName>
</protein>
<gene>
    <name evidence="4" type="ORF">Strain138_000694</name>
</gene>
<evidence type="ECO:0000259" key="3">
    <source>
        <dbReference type="Pfam" id="PF15902"/>
    </source>
</evidence>
<sequence length="1050" mass="114645">MRPIGPALMGGRIADVEVHPRDPRTWYVAAGSGGVWKTTNSGVTFAPIFEKQASYSIGEITLDPSNPDVVWIGTGENVSGRHVGWGDGVYRSRDGGRNWQRMGLANSQHIGRILVDPRDGNRVLVASEGPLWSAGGERGVYRSTDGGATWTATLQIDEHTGVTDLEFDPSNPDVIYAAAYQRRRHVWGFLAGGAGSGIYKSTDNGRTWRKLSVGLPTGEIGKIGLAVTPADPSRLYATIEAAGDKRGFYASMDRGESFERRNAYISGGTGPHYYQEIEASPTDPDLVYQMDVFLNVTRDGGRTFANLETGHDKHSDNHALWIDPADGRHLIVGTDGGLYESFDEGQRWRHFPNLPLSQFYKVALNDRSPFYDVLAGAQDLGTLHGPSRTLHREGVRNQDWYVPLGADGYGVAFEPGNPDLMYLMWQEGMLARKDRRNDETVMIKPQPAATDAPERWNWDSPLLVSPHRPTRIYFGSQRVWRSDDRGDSWTAISGDLTLGAPRYAQKFYGRTPSIDALFDHGAMSKYATTTAIAESPRAEGTLAVGTDDGIIQVTSDGGATWTRAATLPGLPPLSFVNDVEFSQHSAQTLFVAADAHKIGDFTPFLFVSADLGKTWRNIAGDLPRGAIVWAVQQDTESGLLFVGTEQGVFWSPNAGTNWHRLGTLPTIPVRDIKLHARDRDLVAATFGRGIFVLDDYTPLRAIAAGARADVATLLPVRDAWWYVPAEVGQAPGRPELGTDDYALENPPVGALFTYYVAAMPSTAQETRRAEERRLAERNADIPFPGFDRLRSERAEPSPRLVVAIRDEAGTVVRMLELPSRPGLHRVNWDLRHASPDVINLNPPAFSPPWAGEALGPLATPGTYTAQLHLVSAAGVRSLGEAQRFAVKPVPSVPGNPDFTVVAAFQQRVAALQRRVGAAGRELGSAREQLRHARASIPAAARPNPALYAQVDSLAAAVAVLERRLNGDPVRGSLDEPQEHAIAPRLWAAAQYEHRYPPTATQRREAELAETELTALERDLQRLLDVDFGRLHAAMSAAGAPWSAGRGLSRP</sequence>